<proteinExistence type="predicted"/>
<dbReference type="PANTHER" id="PTHR23043:SF19">
    <property type="entry name" value="SINGLE-MINDED HOMOLOG 2"/>
    <property type="match status" value="1"/>
</dbReference>
<evidence type="ECO:0000313" key="8">
    <source>
        <dbReference type="Proteomes" id="UP000242450"/>
    </source>
</evidence>
<dbReference type="OrthoDB" id="6021714at2759"/>
<dbReference type="GO" id="GO:0000981">
    <property type="term" value="F:DNA-binding transcription factor activity, RNA polymerase II-specific"/>
    <property type="evidence" value="ECO:0007669"/>
    <property type="project" value="TreeGrafter"/>
</dbReference>
<accession>A0A212CIA3</accession>
<dbReference type="InterPro" id="IPR013655">
    <property type="entry name" value="PAS_fold_3"/>
</dbReference>
<dbReference type="PANTHER" id="PTHR23043">
    <property type="entry name" value="HYPOXIA-INDUCIBLE FACTOR 1 ALPHA"/>
    <property type="match status" value="1"/>
</dbReference>
<dbReference type="AlphaFoldDB" id="A0A212CIA3"/>
<dbReference type="EMBL" id="MKHE01000019">
    <property type="protein sequence ID" value="OWK05721.1"/>
    <property type="molecule type" value="Genomic_DNA"/>
</dbReference>
<dbReference type="SUPFAM" id="SSF55785">
    <property type="entry name" value="PYP-like sensor domain (PAS domain)"/>
    <property type="match status" value="1"/>
</dbReference>
<gene>
    <name evidence="7" type="ORF">Celaphus_00012804</name>
</gene>
<dbReference type="InterPro" id="IPR001610">
    <property type="entry name" value="PAC"/>
</dbReference>
<feature type="region of interest" description="Disordered" evidence="5">
    <location>
        <begin position="99"/>
        <end position="128"/>
    </location>
</feature>
<evidence type="ECO:0000313" key="7">
    <source>
        <dbReference type="EMBL" id="OWK05721.1"/>
    </source>
</evidence>
<dbReference type="Pfam" id="PF08447">
    <property type="entry name" value="PAS_3"/>
    <property type="match status" value="1"/>
</dbReference>
<keyword evidence="3" id="KW-0804">Transcription</keyword>
<dbReference type="InterPro" id="IPR035965">
    <property type="entry name" value="PAS-like_dom_sf"/>
</dbReference>
<dbReference type="SMART" id="SM00086">
    <property type="entry name" value="PAC"/>
    <property type="match status" value="1"/>
</dbReference>
<dbReference type="Pfam" id="PF06621">
    <property type="entry name" value="SIM_C"/>
    <property type="match status" value="1"/>
</dbReference>
<organism evidence="7 8">
    <name type="scientific">Cervus elaphus hippelaphus</name>
    <name type="common">European red deer</name>
    <dbReference type="NCBI Taxonomy" id="46360"/>
    <lineage>
        <taxon>Eukaryota</taxon>
        <taxon>Metazoa</taxon>
        <taxon>Chordata</taxon>
        <taxon>Craniata</taxon>
        <taxon>Vertebrata</taxon>
        <taxon>Euteleostomi</taxon>
        <taxon>Mammalia</taxon>
        <taxon>Eutheria</taxon>
        <taxon>Laurasiatheria</taxon>
        <taxon>Artiodactyla</taxon>
        <taxon>Ruminantia</taxon>
        <taxon>Pecora</taxon>
        <taxon>Cervidae</taxon>
        <taxon>Cervinae</taxon>
        <taxon>Cervus</taxon>
    </lineage>
</organism>
<evidence type="ECO:0000256" key="3">
    <source>
        <dbReference type="ARBA" id="ARBA00023163"/>
    </source>
</evidence>
<feature type="non-terminal residue" evidence="7">
    <location>
        <position position="1"/>
    </location>
</feature>
<reference evidence="7 8" key="1">
    <citation type="journal article" date="2018" name="Mol. Genet. Genomics">
        <title>The red deer Cervus elaphus genome CerEla1.0: sequencing, annotating, genes, and chromosomes.</title>
        <authorList>
            <person name="Bana N.A."/>
            <person name="Nyiri A."/>
            <person name="Nagy J."/>
            <person name="Frank K."/>
            <person name="Nagy T."/>
            <person name="Steger V."/>
            <person name="Schiller M."/>
            <person name="Lakatos P."/>
            <person name="Sugar L."/>
            <person name="Horn P."/>
            <person name="Barta E."/>
            <person name="Orosz L."/>
        </authorList>
    </citation>
    <scope>NUCLEOTIDE SEQUENCE [LARGE SCALE GENOMIC DNA]</scope>
    <source>
        <strain evidence="7">Hungarian</strain>
    </source>
</reference>
<feature type="region of interest" description="Disordered" evidence="5">
    <location>
        <begin position="151"/>
        <end position="170"/>
    </location>
</feature>
<keyword evidence="2" id="KW-0238">DNA-binding</keyword>
<keyword evidence="8" id="KW-1185">Reference proteome</keyword>
<feature type="compositionally biased region" description="Polar residues" evidence="5">
    <location>
        <begin position="99"/>
        <end position="110"/>
    </location>
</feature>
<evidence type="ECO:0000256" key="4">
    <source>
        <dbReference type="ARBA" id="ARBA00023242"/>
    </source>
</evidence>
<dbReference type="Gene3D" id="3.30.450.20">
    <property type="entry name" value="PAS domain"/>
    <property type="match status" value="1"/>
</dbReference>
<evidence type="ECO:0000256" key="2">
    <source>
        <dbReference type="ARBA" id="ARBA00023125"/>
    </source>
</evidence>
<dbReference type="PROSITE" id="PS51302">
    <property type="entry name" value="SIM_C"/>
    <property type="match status" value="1"/>
</dbReference>
<evidence type="ECO:0000259" key="6">
    <source>
        <dbReference type="PROSITE" id="PS51302"/>
    </source>
</evidence>
<dbReference type="Proteomes" id="UP000242450">
    <property type="component" value="Chromosome 19"/>
</dbReference>
<dbReference type="InterPro" id="IPR010578">
    <property type="entry name" value="SIM_C"/>
</dbReference>
<evidence type="ECO:0000256" key="5">
    <source>
        <dbReference type="SAM" id="MobiDB-lite"/>
    </source>
</evidence>
<feature type="domain" description="Single-minded C-terminal" evidence="6">
    <location>
        <begin position="82"/>
        <end position="271"/>
    </location>
</feature>
<keyword evidence="4" id="KW-0539">Nucleus</keyword>
<comment type="caution">
    <text evidence="7">The sequence shown here is derived from an EMBL/GenBank/DDBJ whole genome shotgun (WGS) entry which is preliminary data.</text>
</comment>
<name>A0A212CIA3_CEREH</name>
<keyword evidence="1" id="KW-0805">Transcription regulation</keyword>
<evidence type="ECO:0000256" key="1">
    <source>
        <dbReference type="ARBA" id="ARBA00023015"/>
    </source>
</evidence>
<protein>
    <recommendedName>
        <fullName evidence="6">Single-minded C-terminal domain-containing protein</fullName>
    </recommendedName>
</protein>
<sequence length="349" mass="37958">LVKGQVTTKYYRLLSKLGGWVWVQSYATVVHNSRSSRPHCIVSVNYVLTLVVWEVLNDFCISIEGSGGNAVLPRAQRPGDIEYKELQLSLDQVSTSKSQDSWRTALPTSQETRKLAKPKNTKMKTKLRANPYPAQQYGSFQMDKLECGQLGSWRASPPAHGPAPPEQQLHSEGSDLLYAPSYGLPFSYHYGPFPLDSHVFSGKKPVLPAKFGQPQGPPCEVARFLLSALPAGGECQWHYASPLVPGSPSPAKSLSEPPVNPARHSLMPSYEGGSCLHEGCGQDGGRRWRWVADGERMPRLWANTPLLLPLSGSDHAFLPSLQALPEAATAPMCLVGTRDGGDGLLGPPP</sequence>
<dbReference type="GO" id="GO:0000977">
    <property type="term" value="F:RNA polymerase II transcription regulatory region sequence-specific DNA binding"/>
    <property type="evidence" value="ECO:0007669"/>
    <property type="project" value="TreeGrafter"/>
</dbReference>
<feature type="compositionally biased region" description="Basic residues" evidence="5">
    <location>
        <begin position="115"/>
        <end position="127"/>
    </location>
</feature>